<dbReference type="PROSITE" id="PS00583">
    <property type="entry name" value="PFKB_KINASES_1"/>
    <property type="match status" value="1"/>
</dbReference>
<dbReference type="InterPro" id="IPR017583">
    <property type="entry name" value="Tagatose/fructose_Pkinase"/>
</dbReference>
<dbReference type="InterPro" id="IPR002173">
    <property type="entry name" value="Carboh/pur_kinase_PfkB_CS"/>
</dbReference>
<reference evidence="8 9" key="1">
    <citation type="submission" date="2023-06" db="EMBL/GenBank/DDBJ databases">
        <title>Sporosarcina sp. nov., isolated from Korean traditional fermented seafood 'Jeotgal'.</title>
        <authorList>
            <person name="Yang A.I."/>
            <person name="Shin N.-R."/>
        </authorList>
    </citation>
    <scope>NUCLEOTIDE SEQUENCE [LARGE SCALE GENOMIC DNA]</scope>
    <source>
        <strain evidence="8 9">KCTC13119</strain>
    </source>
</reference>
<dbReference type="NCBIfam" id="TIGR03168">
    <property type="entry name" value="1-PFK"/>
    <property type="match status" value="1"/>
</dbReference>
<evidence type="ECO:0000256" key="1">
    <source>
        <dbReference type="ARBA" id="ARBA00005380"/>
    </source>
</evidence>
<evidence type="ECO:0000256" key="6">
    <source>
        <dbReference type="PIRNR" id="PIRNR000535"/>
    </source>
</evidence>
<dbReference type="SUPFAM" id="SSF53613">
    <property type="entry name" value="Ribokinase-like"/>
    <property type="match status" value="1"/>
</dbReference>
<dbReference type="PANTHER" id="PTHR46566">
    <property type="entry name" value="1-PHOSPHOFRUCTOKINASE-RELATED"/>
    <property type="match status" value="1"/>
</dbReference>
<evidence type="ECO:0000256" key="3">
    <source>
        <dbReference type="ARBA" id="ARBA00022741"/>
    </source>
</evidence>
<keyword evidence="6" id="KW-0423">Lactose metabolism</keyword>
<dbReference type="Gene3D" id="3.40.1190.20">
    <property type="match status" value="1"/>
</dbReference>
<feature type="domain" description="Carbohydrate kinase PfkB" evidence="7">
    <location>
        <begin position="7"/>
        <end position="285"/>
    </location>
</feature>
<sequence length="309" mass="32992">MITAITLNAAIDQIYEIPLMTVGGVNRVAEVTRDAGGKGINVAKVIQALGAPVDVGGFAGGSNGKRIEQCLKQRSIPSELIQISSESRVCLTVLDEKNETGTEFLESGPVISKSEWASMLYWLEHKSKRVKWFALSGSLPQGVPVDAYAEMIHIIHTNGAKAVLDTSGDALERGIQAKPYAIKPNEQEIKSLLGKNVTCEKDLLEAGKQFVASGIEHACFSLGGAGAIFVNRTGSYKIAAPQIDVVNSVGSGDAFVGGLLFGFSEESDLFTTYKRAVACGAVNAMHREIGFIQTELVESIMSELTVQQI</sequence>
<dbReference type="CDD" id="cd01164">
    <property type="entry name" value="FruK_PfkB_like"/>
    <property type="match status" value="1"/>
</dbReference>
<dbReference type="PROSITE" id="PS00584">
    <property type="entry name" value="PFKB_KINASES_2"/>
    <property type="match status" value="1"/>
</dbReference>
<evidence type="ECO:0000259" key="7">
    <source>
        <dbReference type="Pfam" id="PF00294"/>
    </source>
</evidence>
<dbReference type="PIRSF" id="PIRSF000535">
    <property type="entry name" value="1PFK/6PFK/LacC"/>
    <property type="match status" value="1"/>
</dbReference>
<dbReference type="EMBL" id="JAUBDI010000032">
    <property type="protein sequence ID" value="MDW0115179.1"/>
    <property type="molecule type" value="Genomic_DNA"/>
</dbReference>
<evidence type="ECO:0000256" key="2">
    <source>
        <dbReference type="ARBA" id="ARBA00022679"/>
    </source>
</evidence>
<comment type="pathway">
    <text evidence="6">Carbohydrate metabolism; D-tagatose 6-phosphate degradation; D-glyceraldehyde 3-phosphate and glycerone phosphate from D-tagatose 6-phosphate: step 1/2.</text>
</comment>
<keyword evidence="3 6" id="KW-0547">Nucleotide-binding</keyword>
<evidence type="ECO:0000313" key="9">
    <source>
        <dbReference type="Proteomes" id="UP001282284"/>
    </source>
</evidence>
<dbReference type="RefSeq" id="WP_317946778.1">
    <property type="nucleotide sequence ID" value="NZ_JAUBDI010000032.1"/>
</dbReference>
<dbReference type="InterPro" id="IPR011611">
    <property type="entry name" value="PfkB_dom"/>
</dbReference>
<accession>A0ABU4GDW6</accession>
<gene>
    <name evidence="8" type="ORF">QT711_18660</name>
</gene>
<evidence type="ECO:0000256" key="5">
    <source>
        <dbReference type="ARBA" id="ARBA00022840"/>
    </source>
</evidence>
<evidence type="ECO:0000313" key="8">
    <source>
        <dbReference type="EMBL" id="MDW0115179.1"/>
    </source>
</evidence>
<dbReference type="PANTHER" id="PTHR46566:SF2">
    <property type="entry name" value="ATP-DEPENDENT 6-PHOSPHOFRUCTOKINASE ISOZYME 2"/>
    <property type="match status" value="1"/>
</dbReference>
<dbReference type="Proteomes" id="UP001282284">
    <property type="component" value="Unassembled WGS sequence"/>
</dbReference>
<comment type="similarity">
    <text evidence="6">Belongs to the carbohydrate kinase PfkB family. LacC subfamily.</text>
</comment>
<name>A0ABU4GDW6_9BACL</name>
<dbReference type="EC" id="2.7.1.144" evidence="6"/>
<dbReference type="InterPro" id="IPR029056">
    <property type="entry name" value="Ribokinase-like"/>
</dbReference>
<keyword evidence="2 6" id="KW-0808">Transferase</keyword>
<dbReference type="Pfam" id="PF00294">
    <property type="entry name" value="PfkB"/>
    <property type="match status" value="1"/>
</dbReference>
<organism evidence="8 9">
    <name type="scientific">Sporosarcina saromensis</name>
    <dbReference type="NCBI Taxonomy" id="359365"/>
    <lineage>
        <taxon>Bacteria</taxon>
        <taxon>Bacillati</taxon>
        <taxon>Bacillota</taxon>
        <taxon>Bacilli</taxon>
        <taxon>Bacillales</taxon>
        <taxon>Caryophanaceae</taxon>
        <taxon>Sporosarcina</taxon>
    </lineage>
</organism>
<proteinExistence type="inferred from homology"/>
<protein>
    <recommendedName>
        <fullName evidence="6">Tagatose-6-phosphate kinase</fullName>
        <ecNumber evidence="6">2.7.1.144</ecNumber>
    </recommendedName>
</protein>
<keyword evidence="9" id="KW-1185">Reference proteome</keyword>
<comment type="catalytic activity">
    <reaction evidence="6">
        <text>D-tagatofuranose 6-phosphate + ATP = D-tagatofuranose 1,6-bisphosphate + ADP + H(+)</text>
        <dbReference type="Rhea" id="RHEA:12420"/>
        <dbReference type="ChEBI" id="CHEBI:15378"/>
        <dbReference type="ChEBI" id="CHEBI:30616"/>
        <dbReference type="ChEBI" id="CHEBI:58694"/>
        <dbReference type="ChEBI" id="CHEBI:58695"/>
        <dbReference type="ChEBI" id="CHEBI:456216"/>
        <dbReference type="EC" id="2.7.1.144"/>
    </reaction>
</comment>
<evidence type="ECO:0000256" key="4">
    <source>
        <dbReference type="ARBA" id="ARBA00022777"/>
    </source>
</evidence>
<keyword evidence="5 6" id="KW-0067">ATP-binding</keyword>
<comment type="similarity">
    <text evidence="1">Belongs to the carbohydrate kinase pfkB family.</text>
</comment>
<comment type="caution">
    <text evidence="8">The sequence shown here is derived from an EMBL/GenBank/DDBJ whole genome shotgun (WGS) entry which is preliminary data.</text>
</comment>
<keyword evidence="4" id="KW-0418">Kinase</keyword>